<keyword evidence="2" id="KW-1185">Reference proteome</keyword>
<sequence>MDVNYVFRDDFLRCCERLAREYVAEFHKANLVGRSDALGGCSLVDSILLLLARSWSMCISHILRYQNLVADRVVALCRGSFIVSMTFASVPVALAELVCKEAVSS</sequence>
<dbReference type="Proteomes" id="UP001396334">
    <property type="component" value="Unassembled WGS sequence"/>
</dbReference>
<evidence type="ECO:0000313" key="1">
    <source>
        <dbReference type="EMBL" id="KAK8984554.1"/>
    </source>
</evidence>
<evidence type="ECO:0000313" key="2">
    <source>
        <dbReference type="Proteomes" id="UP001396334"/>
    </source>
</evidence>
<comment type="caution">
    <text evidence="1">The sequence shown here is derived from an EMBL/GenBank/DDBJ whole genome shotgun (WGS) entry which is preliminary data.</text>
</comment>
<name>A0ABR2P7Y0_9ROSI</name>
<protein>
    <recommendedName>
        <fullName evidence="3">RNase H type-1 domain-containing protein</fullName>
    </recommendedName>
</protein>
<reference evidence="1 2" key="1">
    <citation type="journal article" date="2024" name="G3 (Bethesda)">
        <title>Genome assembly of Hibiscus sabdariffa L. provides insights into metabolisms of medicinal natural products.</title>
        <authorList>
            <person name="Kim T."/>
        </authorList>
    </citation>
    <scope>NUCLEOTIDE SEQUENCE [LARGE SCALE GENOMIC DNA]</scope>
    <source>
        <strain evidence="1">TK-2024</strain>
        <tissue evidence="1">Old leaves</tissue>
    </source>
</reference>
<gene>
    <name evidence="1" type="ORF">V6N11_047775</name>
</gene>
<dbReference type="EMBL" id="JBBPBN010000077">
    <property type="protein sequence ID" value="KAK8984554.1"/>
    <property type="molecule type" value="Genomic_DNA"/>
</dbReference>
<accession>A0ABR2P7Y0</accession>
<organism evidence="1 2">
    <name type="scientific">Hibiscus sabdariffa</name>
    <name type="common">roselle</name>
    <dbReference type="NCBI Taxonomy" id="183260"/>
    <lineage>
        <taxon>Eukaryota</taxon>
        <taxon>Viridiplantae</taxon>
        <taxon>Streptophyta</taxon>
        <taxon>Embryophyta</taxon>
        <taxon>Tracheophyta</taxon>
        <taxon>Spermatophyta</taxon>
        <taxon>Magnoliopsida</taxon>
        <taxon>eudicotyledons</taxon>
        <taxon>Gunneridae</taxon>
        <taxon>Pentapetalae</taxon>
        <taxon>rosids</taxon>
        <taxon>malvids</taxon>
        <taxon>Malvales</taxon>
        <taxon>Malvaceae</taxon>
        <taxon>Malvoideae</taxon>
        <taxon>Hibiscus</taxon>
    </lineage>
</organism>
<evidence type="ECO:0008006" key="3">
    <source>
        <dbReference type="Google" id="ProtNLM"/>
    </source>
</evidence>
<proteinExistence type="predicted"/>